<feature type="compositionally biased region" description="Low complexity" evidence="1">
    <location>
        <begin position="584"/>
        <end position="601"/>
    </location>
</feature>
<dbReference type="OrthoDB" id="5816936at2759"/>
<dbReference type="AlphaFoldDB" id="A0A2A2J269"/>
<feature type="compositionally biased region" description="Acidic residues" evidence="1">
    <location>
        <begin position="205"/>
        <end position="228"/>
    </location>
</feature>
<gene>
    <name evidence="3" type="ORF">WR25_24947</name>
</gene>
<feature type="region of interest" description="Disordered" evidence="1">
    <location>
        <begin position="390"/>
        <end position="453"/>
    </location>
</feature>
<feature type="region of interest" description="Disordered" evidence="1">
    <location>
        <begin position="117"/>
        <end position="170"/>
    </location>
</feature>
<dbReference type="PANTHER" id="PTHR35193:SF5">
    <property type="entry name" value="FLOCCULATION PROTEIN FLO11"/>
    <property type="match status" value="1"/>
</dbReference>
<feature type="compositionally biased region" description="Acidic residues" evidence="1">
    <location>
        <begin position="790"/>
        <end position="827"/>
    </location>
</feature>
<protein>
    <recommendedName>
        <fullName evidence="2">Apple domain-containing protein</fullName>
    </recommendedName>
</protein>
<feature type="compositionally biased region" description="Low complexity" evidence="1">
    <location>
        <begin position="997"/>
        <end position="1012"/>
    </location>
</feature>
<dbReference type="Pfam" id="PF00024">
    <property type="entry name" value="PAN_1"/>
    <property type="match status" value="4"/>
</dbReference>
<evidence type="ECO:0000313" key="4">
    <source>
        <dbReference type="Proteomes" id="UP000218231"/>
    </source>
</evidence>
<feature type="compositionally biased region" description="Low complexity" evidence="1">
    <location>
        <begin position="950"/>
        <end position="968"/>
    </location>
</feature>
<dbReference type="SUPFAM" id="SSF57414">
    <property type="entry name" value="Hairpin loop containing domain-like"/>
    <property type="match status" value="2"/>
</dbReference>
<name>A0A2A2J269_9BILA</name>
<feature type="compositionally biased region" description="Low complexity" evidence="1">
    <location>
        <begin position="751"/>
        <end position="766"/>
    </location>
</feature>
<dbReference type="SMART" id="SM00473">
    <property type="entry name" value="PAN_AP"/>
    <property type="match status" value="4"/>
</dbReference>
<feature type="domain" description="Apple" evidence="2">
    <location>
        <begin position="10"/>
        <end position="89"/>
    </location>
</feature>
<evidence type="ECO:0000256" key="1">
    <source>
        <dbReference type="SAM" id="MobiDB-lite"/>
    </source>
</evidence>
<feature type="compositionally biased region" description="Low complexity" evidence="1">
    <location>
        <begin position="127"/>
        <end position="164"/>
    </location>
</feature>
<dbReference type="STRING" id="2018661.A0A2A2J269"/>
<feature type="compositionally biased region" description="Basic and acidic residues" evidence="1">
    <location>
        <begin position="423"/>
        <end position="437"/>
    </location>
</feature>
<feature type="compositionally biased region" description="Low complexity" evidence="1">
    <location>
        <begin position="1027"/>
        <end position="1040"/>
    </location>
</feature>
<feature type="region of interest" description="Disordered" evidence="1">
    <location>
        <begin position="189"/>
        <end position="288"/>
    </location>
</feature>
<feature type="compositionally biased region" description="Low complexity" evidence="1">
    <location>
        <begin position="404"/>
        <end position="422"/>
    </location>
</feature>
<dbReference type="EMBL" id="LIAE01010745">
    <property type="protein sequence ID" value="PAV55856.1"/>
    <property type="molecule type" value="Genomic_DNA"/>
</dbReference>
<proteinExistence type="predicted"/>
<feature type="compositionally biased region" description="Basic and acidic residues" evidence="1">
    <location>
        <begin position="774"/>
        <end position="789"/>
    </location>
</feature>
<feature type="domain" description="Apple" evidence="2">
    <location>
        <begin position="1098"/>
        <end position="1178"/>
    </location>
</feature>
<comment type="caution">
    <text evidence="3">The sequence shown here is derived from an EMBL/GenBank/DDBJ whole genome shotgun (WGS) entry which is preliminary data.</text>
</comment>
<feature type="compositionally biased region" description="Acidic residues" evidence="1">
    <location>
        <begin position="257"/>
        <end position="266"/>
    </location>
</feature>
<feature type="region of interest" description="Disordered" evidence="1">
    <location>
        <begin position="1072"/>
        <end position="1091"/>
    </location>
</feature>
<feature type="compositionally biased region" description="Basic and acidic residues" evidence="1">
    <location>
        <begin position="1014"/>
        <end position="1026"/>
    </location>
</feature>
<dbReference type="PANTHER" id="PTHR35193">
    <property type="entry name" value="MUCIN 13A, CELL SURFACE-ASSOCIATED-RELATED"/>
    <property type="match status" value="1"/>
</dbReference>
<feature type="compositionally biased region" description="Basic residues" evidence="1">
    <location>
        <begin position="911"/>
        <end position="937"/>
    </location>
</feature>
<feature type="domain" description="Apple" evidence="2">
    <location>
        <begin position="621"/>
        <end position="703"/>
    </location>
</feature>
<feature type="compositionally biased region" description="Basic residues" evidence="1">
    <location>
        <begin position="309"/>
        <end position="342"/>
    </location>
</feature>
<dbReference type="Proteomes" id="UP000218231">
    <property type="component" value="Unassembled WGS sequence"/>
</dbReference>
<dbReference type="PROSITE" id="PS50948">
    <property type="entry name" value="PAN"/>
    <property type="match status" value="3"/>
</dbReference>
<feature type="compositionally biased region" description="Acidic residues" evidence="1">
    <location>
        <begin position="874"/>
        <end position="894"/>
    </location>
</feature>
<evidence type="ECO:0000259" key="2">
    <source>
        <dbReference type="PROSITE" id="PS50948"/>
    </source>
</evidence>
<dbReference type="Gene3D" id="3.50.4.10">
    <property type="entry name" value="Hepatocyte Growth Factor"/>
    <property type="match status" value="3"/>
</dbReference>
<feature type="region of interest" description="Disordered" evidence="1">
    <location>
        <begin position="309"/>
        <end position="343"/>
    </location>
</feature>
<keyword evidence="4" id="KW-1185">Reference proteome</keyword>
<evidence type="ECO:0000313" key="3">
    <source>
        <dbReference type="EMBL" id="PAV55856.1"/>
    </source>
</evidence>
<reference evidence="3 4" key="1">
    <citation type="journal article" date="2017" name="Curr. Biol.">
        <title>Genome architecture and evolution of a unichromosomal asexual nematode.</title>
        <authorList>
            <person name="Fradin H."/>
            <person name="Zegar C."/>
            <person name="Gutwein M."/>
            <person name="Lucas J."/>
            <person name="Kovtun M."/>
            <person name="Corcoran D."/>
            <person name="Baugh L.R."/>
            <person name="Kiontke K."/>
            <person name="Gunsalus K."/>
            <person name="Fitch D.H."/>
            <person name="Piano F."/>
        </authorList>
    </citation>
    <scope>NUCLEOTIDE SEQUENCE [LARGE SCALE GENOMIC DNA]</scope>
    <source>
        <strain evidence="3">PF1309</strain>
    </source>
</reference>
<feature type="compositionally biased region" description="Basic and acidic residues" evidence="1">
    <location>
        <begin position="828"/>
        <end position="873"/>
    </location>
</feature>
<accession>A0A2A2J269</accession>
<dbReference type="InterPro" id="IPR003609">
    <property type="entry name" value="Pan_app"/>
</dbReference>
<dbReference type="CDD" id="cd01099">
    <property type="entry name" value="PAN_AP_HGF"/>
    <property type="match status" value="2"/>
</dbReference>
<organism evidence="3 4">
    <name type="scientific">Diploscapter pachys</name>
    <dbReference type="NCBI Taxonomy" id="2018661"/>
    <lineage>
        <taxon>Eukaryota</taxon>
        <taxon>Metazoa</taxon>
        <taxon>Ecdysozoa</taxon>
        <taxon>Nematoda</taxon>
        <taxon>Chromadorea</taxon>
        <taxon>Rhabditida</taxon>
        <taxon>Rhabditina</taxon>
        <taxon>Rhabditomorpha</taxon>
        <taxon>Rhabditoidea</taxon>
        <taxon>Rhabditidae</taxon>
        <taxon>Diploscapter</taxon>
    </lineage>
</organism>
<feature type="region of interest" description="Disordered" evidence="1">
    <location>
        <begin position="746"/>
        <end position="1057"/>
    </location>
</feature>
<feature type="compositionally biased region" description="Basic residues" evidence="1">
    <location>
        <begin position="972"/>
        <end position="983"/>
    </location>
</feature>
<sequence length="1183" mass="133578">MVSVVSSKVCYRTVRRHYLLGAEFEKHDSKSINECRCLCAATYGSNSLNKCRSFQYYAIGGKCILNKDSHFGKYDLIEDIESIYQYVSCEPGILQAVASNMCDGYGKLELIATTTELPKTDGKQEETTTTSAATEASSEWPTTILSTLPSTTTSTTPQASETTTKNATTDGPISEAIIVFSKKFSTTTEGSNKVSFVTEPPSSEFPDDPFEGDKETTDEDGDPDEDLETSGSGSGDEDDELDMGLDNNEITASDEQKNDEELELEAESGSGSDGAHADGVRNHRGNRVAWQRAQRLRRLQAARKRNAKLKAQQRQKALQRKRLQRARERQRKRLAMQRKKQQLRREAKRLERIKKQIEREKRQKELELKRKKIQEEELKKATAFIDTTTKPSTTAEVTTEKVTETTTISTSPATEAPSSKPSHSPEDSGSNREKQRLEPSIIQESTTERPVTTTTAYLSPDVKAAIQRQKEFEEAENKRLNVEKHGCFERIYAGGLEHDVSIEECECHCATSRHSGKYGFQCTSTTYYHNERDCILNLEDRVMRPSLFEPQIANFNATYIGMICDHATAILKLPSYLNSETCKAPQQSTTTTTPTTTTTTKAEAKSETKKKKKKSDKADSCFLELTDFVLEGVALAVESNVNPQDCKCRCLEGEKKYGEPCQSFQYYYESETCLINRHNRFNNPEKFNYVPGPPARGYFENTCVGKDDMREAYLREICKIDDDEIVQGNLLNKEGEHKELKRDIEQTLKNSTEPSSETTTTTEASTKLPEAEAESVKMKKMEKDKGSEKNEEEEEEDDDEEEGEKDEEGSEEVTEASGSDEEYEEDDKTLTSKEEKEEYDDSAKTKHDEPTPAAPKKTDSFKDLLRKVSKELPEEVEEEQQTEEDDEDEEDEPEDKINQKVEVLGSDQVKLRKKKPTVFESKKRHHVKRIQHERRKVMKPENMKNKLVVTNPESETSTTSPLSPLNLPRYSVKSKKSSSRKTTSKPSGIPEAEGMDSLESTLESEIETTLATELEDHTKTTTHETTPESTKTTTSDSETTTEPKKRRRKDKETNRVHGVKTRKFDEKFIKSLPEKPESTPGRPIITSTPPSYPPAGRCTYSALYQTTFLGRKLLKSVQVKEASDCFAACYALRCRSANFVASGKLNTCELYRDSLIDYRRPDILEFAADTVYFDGINCDGTRP</sequence>
<feature type="region of interest" description="Disordered" evidence="1">
    <location>
        <begin position="584"/>
        <end position="609"/>
    </location>
</feature>